<evidence type="ECO:0000256" key="1">
    <source>
        <dbReference type="ARBA" id="ARBA00010758"/>
    </source>
</evidence>
<gene>
    <name evidence="13" type="ORF">MPSI1_001653</name>
</gene>
<dbReference type="PANTHER" id="PTHR11247:SF8">
    <property type="entry name" value="PALMITOYL-PROTEIN THIOESTERASE 1"/>
    <property type="match status" value="1"/>
</dbReference>
<dbReference type="GO" id="GO:0008474">
    <property type="term" value="F:palmitoyl-(protein) hydrolase activity"/>
    <property type="evidence" value="ECO:0007669"/>
    <property type="project" value="UniProtKB-EC"/>
</dbReference>
<keyword evidence="4 12" id="KW-0732">Signal</keyword>
<keyword evidence="7" id="KW-0325">Glycoprotein</keyword>
<evidence type="ECO:0000256" key="5">
    <source>
        <dbReference type="ARBA" id="ARBA00022801"/>
    </source>
</evidence>
<evidence type="ECO:0000256" key="12">
    <source>
        <dbReference type="SAM" id="SignalP"/>
    </source>
</evidence>
<name>A0AAF0JDH4_9BASI</name>
<proteinExistence type="inferred from homology"/>
<keyword evidence="6" id="KW-1015">Disulfide bond</keyword>
<accession>A0AAF0JDH4</accession>
<dbReference type="AlphaFoldDB" id="A0AAF0JDH4"/>
<evidence type="ECO:0000256" key="2">
    <source>
        <dbReference type="ARBA" id="ARBA00012423"/>
    </source>
</evidence>
<feature type="chain" id="PRO_5042161994" description="Palmitoyl-protein thioesterase 1" evidence="12">
    <location>
        <begin position="21"/>
        <end position="379"/>
    </location>
</feature>
<protein>
    <recommendedName>
        <fullName evidence="3">Palmitoyl-protein thioesterase 1</fullName>
        <ecNumber evidence="2">3.1.2.22</ecNumber>
    </recommendedName>
    <alternativeName>
        <fullName evidence="8">Palmitoyl-protein hydrolase 1</fullName>
    </alternativeName>
</protein>
<comment type="similarity">
    <text evidence="1">Belongs to the palmitoyl-protein thioesterase family.</text>
</comment>
<evidence type="ECO:0000256" key="6">
    <source>
        <dbReference type="ARBA" id="ARBA00023157"/>
    </source>
</evidence>
<keyword evidence="14" id="KW-1185">Reference proteome</keyword>
<keyword evidence="11" id="KW-1133">Transmembrane helix</keyword>
<dbReference type="EMBL" id="CP118376">
    <property type="protein sequence ID" value="WFD43002.1"/>
    <property type="molecule type" value="Genomic_DNA"/>
</dbReference>
<dbReference type="SUPFAM" id="SSF53474">
    <property type="entry name" value="alpha/beta-Hydrolases"/>
    <property type="match status" value="1"/>
</dbReference>
<dbReference type="PRINTS" id="PR00414">
    <property type="entry name" value="PPTHIESTRASE"/>
</dbReference>
<feature type="transmembrane region" description="Helical" evidence="11">
    <location>
        <begin position="338"/>
        <end position="355"/>
    </location>
</feature>
<dbReference type="EC" id="3.1.2.22" evidence="2"/>
<sequence length="379" mass="43408">MACWTGLVVGWLVLVYMVNALPNIPVEDLLKPLPVVIWHGLGDSAYSPFLLGIKDDIQKMYPGIYVHLVAIEPSLFADQRATIFGNVNCQINKVHRQLSQIPELQHGFDAVGFSQGGQFLRGYVERFNSPRVRNLITFGSQHMGITNVRKCAPMDAICHTVHGILMGGVYTDYAQNSVVTAQYFRDTRTKQQFDLYQHRNHFLHDINNEGIERNATYKANLQRLDKFVMIKFTEESTVIPAASSWFEACVDPDHREGFTDRIVPLRSTDLYQEDWIGLRALDRKGALTFQECEGHHMNIDSECFVRIFGQHVGRPLITRPWTLNWQDRVQNQLGMTKSMIVLSGFLVFVLCVRLFRRRSLGKIGAIHLDDKPQEEMRTI</sequence>
<evidence type="ECO:0000313" key="14">
    <source>
        <dbReference type="Proteomes" id="UP001214628"/>
    </source>
</evidence>
<keyword evidence="5 13" id="KW-0378">Hydrolase</keyword>
<evidence type="ECO:0000256" key="3">
    <source>
        <dbReference type="ARBA" id="ARBA00014212"/>
    </source>
</evidence>
<evidence type="ECO:0000256" key="8">
    <source>
        <dbReference type="ARBA" id="ARBA00031934"/>
    </source>
</evidence>
<evidence type="ECO:0000256" key="9">
    <source>
        <dbReference type="ARBA" id="ARBA00047591"/>
    </source>
</evidence>
<dbReference type="Pfam" id="PF02089">
    <property type="entry name" value="Palm_thioest"/>
    <property type="match status" value="1"/>
</dbReference>
<comment type="catalytic activity">
    <reaction evidence="9">
        <text>a diacylglycerol + H2O = a monoacylglycerol + a fatty acid + H(+)</text>
        <dbReference type="Rhea" id="RHEA:32731"/>
        <dbReference type="ChEBI" id="CHEBI:15377"/>
        <dbReference type="ChEBI" id="CHEBI:15378"/>
        <dbReference type="ChEBI" id="CHEBI:17408"/>
        <dbReference type="ChEBI" id="CHEBI:18035"/>
        <dbReference type="ChEBI" id="CHEBI:28868"/>
    </reaction>
</comment>
<evidence type="ECO:0000256" key="10">
    <source>
        <dbReference type="ARBA" id="ARBA00048461"/>
    </source>
</evidence>
<feature type="signal peptide" evidence="12">
    <location>
        <begin position="1"/>
        <end position="20"/>
    </location>
</feature>
<dbReference type="FunFam" id="3.40.50.1820:FF:000107">
    <property type="entry name" value="Palmitoyl-protein thioesterase 1"/>
    <property type="match status" value="1"/>
</dbReference>
<dbReference type="InterPro" id="IPR029058">
    <property type="entry name" value="AB_hydrolase_fold"/>
</dbReference>
<organism evidence="13 14">
    <name type="scientific">Malassezia psittaci</name>
    <dbReference type="NCBI Taxonomy" id="1821823"/>
    <lineage>
        <taxon>Eukaryota</taxon>
        <taxon>Fungi</taxon>
        <taxon>Dikarya</taxon>
        <taxon>Basidiomycota</taxon>
        <taxon>Ustilaginomycotina</taxon>
        <taxon>Malasseziomycetes</taxon>
        <taxon>Malasseziales</taxon>
        <taxon>Malasseziaceae</taxon>
        <taxon>Malassezia</taxon>
    </lineage>
</organism>
<keyword evidence="11" id="KW-0812">Transmembrane</keyword>
<dbReference type="InterPro" id="IPR002472">
    <property type="entry name" value="Palm_thioest"/>
</dbReference>
<keyword evidence="11" id="KW-0472">Membrane</keyword>
<evidence type="ECO:0000256" key="4">
    <source>
        <dbReference type="ARBA" id="ARBA00022729"/>
    </source>
</evidence>
<comment type="catalytic activity">
    <reaction evidence="10">
        <text>a monoacylglycerol + H2O = glycerol + a fatty acid + H(+)</text>
        <dbReference type="Rhea" id="RHEA:15245"/>
        <dbReference type="ChEBI" id="CHEBI:15377"/>
        <dbReference type="ChEBI" id="CHEBI:15378"/>
        <dbReference type="ChEBI" id="CHEBI:17408"/>
        <dbReference type="ChEBI" id="CHEBI:17754"/>
        <dbReference type="ChEBI" id="CHEBI:28868"/>
    </reaction>
</comment>
<dbReference type="PANTHER" id="PTHR11247">
    <property type="entry name" value="PALMITOYL-PROTEIN THIOESTERASE/DOLICHYLDIPHOSPHATASE 1"/>
    <property type="match status" value="1"/>
</dbReference>
<dbReference type="Proteomes" id="UP001214628">
    <property type="component" value="Chromosome 2"/>
</dbReference>
<evidence type="ECO:0000256" key="7">
    <source>
        <dbReference type="ARBA" id="ARBA00023180"/>
    </source>
</evidence>
<evidence type="ECO:0000313" key="13">
    <source>
        <dbReference type="EMBL" id="WFD43002.1"/>
    </source>
</evidence>
<reference evidence="13" key="1">
    <citation type="submission" date="2023-02" db="EMBL/GenBank/DDBJ databases">
        <title>Mating type loci evolution in Malassezia.</title>
        <authorList>
            <person name="Coelho M.A."/>
        </authorList>
    </citation>
    <scope>NUCLEOTIDE SEQUENCE</scope>
    <source>
        <strain evidence="13">CBS 14136</strain>
    </source>
</reference>
<dbReference type="Gene3D" id="3.40.50.1820">
    <property type="entry name" value="alpha/beta hydrolase"/>
    <property type="match status" value="1"/>
</dbReference>
<evidence type="ECO:0000256" key="11">
    <source>
        <dbReference type="SAM" id="Phobius"/>
    </source>
</evidence>